<name>A0A381TUU9_9ZZZZ</name>
<accession>A0A381TUU9</accession>
<dbReference type="EMBL" id="UINC01005178">
    <property type="protein sequence ID" value="SVA19619.1"/>
    <property type="molecule type" value="Genomic_DNA"/>
</dbReference>
<proteinExistence type="predicted"/>
<gene>
    <name evidence="1" type="ORF">METZ01_LOCUS72473</name>
</gene>
<evidence type="ECO:0000313" key="1">
    <source>
        <dbReference type="EMBL" id="SVA19619.1"/>
    </source>
</evidence>
<protein>
    <submittedName>
        <fullName evidence="1">Uncharacterized protein</fullName>
    </submittedName>
</protein>
<organism evidence="1">
    <name type="scientific">marine metagenome</name>
    <dbReference type="NCBI Taxonomy" id="408172"/>
    <lineage>
        <taxon>unclassified sequences</taxon>
        <taxon>metagenomes</taxon>
        <taxon>ecological metagenomes</taxon>
    </lineage>
</organism>
<reference evidence="1" key="1">
    <citation type="submission" date="2018-05" db="EMBL/GenBank/DDBJ databases">
        <authorList>
            <person name="Lanie J.A."/>
            <person name="Ng W.-L."/>
            <person name="Kazmierczak K.M."/>
            <person name="Andrzejewski T.M."/>
            <person name="Davidsen T.M."/>
            <person name="Wayne K.J."/>
            <person name="Tettelin H."/>
            <person name="Glass J.I."/>
            <person name="Rusch D."/>
            <person name="Podicherti R."/>
            <person name="Tsui H.-C.T."/>
            <person name="Winkler M.E."/>
        </authorList>
    </citation>
    <scope>NUCLEOTIDE SEQUENCE</scope>
</reference>
<dbReference type="AlphaFoldDB" id="A0A381TUU9"/>
<feature type="non-terminal residue" evidence="1">
    <location>
        <position position="63"/>
    </location>
</feature>
<sequence>MDGNIGSLGFCDYNFPLKGAIIIRSPLISSGSPGTQVNVPVFLYPFEKPDETKSTAQIKESCC</sequence>